<evidence type="ECO:0000313" key="1">
    <source>
        <dbReference type="EMBL" id="KZS12079.1"/>
    </source>
</evidence>
<proteinExistence type="predicted"/>
<dbReference type="OrthoDB" id="418595at2759"/>
<name>A0A164V8P0_9CRUS</name>
<protein>
    <submittedName>
        <fullName evidence="1">Rhomboid-like protein</fullName>
    </submittedName>
</protein>
<dbReference type="Proteomes" id="UP000076858">
    <property type="component" value="Unassembled WGS sequence"/>
</dbReference>
<dbReference type="STRING" id="35525.A0A164V8P0"/>
<accession>A0A164V8P0</accession>
<dbReference type="EMBL" id="LRGB01001403">
    <property type="protein sequence ID" value="KZS12079.1"/>
    <property type="molecule type" value="Genomic_DNA"/>
</dbReference>
<keyword evidence="2" id="KW-1185">Reference proteome</keyword>
<evidence type="ECO:0000313" key="2">
    <source>
        <dbReference type="Proteomes" id="UP000076858"/>
    </source>
</evidence>
<organism evidence="1 2">
    <name type="scientific">Daphnia magna</name>
    <dbReference type="NCBI Taxonomy" id="35525"/>
    <lineage>
        <taxon>Eukaryota</taxon>
        <taxon>Metazoa</taxon>
        <taxon>Ecdysozoa</taxon>
        <taxon>Arthropoda</taxon>
        <taxon>Crustacea</taxon>
        <taxon>Branchiopoda</taxon>
        <taxon>Diplostraca</taxon>
        <taxon>Cladocera</taxon>
        <taxon>Anomopoda</taxon>
        <taxon>Daphniidae</taxon>
        <taxon>Daphnia</taxon>
    </lineage>
</organism>
<sequence>MGEINPSGPVPINSVFIYRPDKRGEIWRFLLYMVLHAG</sequence>
<comment type="caution">
    <text evidence="1">The sequence shown here is derived from an EMBL/GenBank/DDBJ whole genome shotgun (WGS) entry which is preliminary data.</text>
</comment>
<dbReference type="AlphaFoldDB" id="A0A164V8P0"/>
<reference evidence="1 2" key="1">
    <citation type="submission" date="2016-03" db="EMBL/GenBank/DDBJ databases">
        <title>EvidentialGene: Evidence-directed Construction of Genes on Genomes.</title>
        <authorList>
            <person name="Gilbert D.G."/>
            <person name="Choi J.-H."/>
            <person name="Mockaitis K."/>
            <person name="Colbourne J."/>
            <person name="Pfrender M."/>
        </authorList>
    </citation>
    <scope>NUCLEOTIDE SEQUENCE [LARGE SCALE GENOMIC DNA]</scope>
    <source>
        <strain evidence="1 2">Xinb3</strain>
        <tissue evidence="1">Complete organism</tissue>
    </source>
</reference>
<gene>
    <name evidence="1" type="ORF">APZ42_023075</name>
</gene>